<dbReference type="EMBL" id="JANUGQ010000006">
    <property type="protein sequence ID" value="MCS0635953.1"/>
    <property type="molecule type" value="Genomic_DNA"/>
</dbReference>
<dbReference type="Gene3D" id="3.90.1140.10">
    <property type="entry name" value="Cyclic phosphodiesterase"/>
    <property type="match status" value="1"/>
</dbReference>
<comment type="catalytic activity">
    <reaction evidence="2">
        <text>a 3'-end 2',3'-cyclophospho-ribonucleotide-RNA + H2O = a 3'-end 2'-phospho-ribonucleotide-RNA + H(+)</text>
        <dbReference type="Rhea" id="RHEA:11828"/>
        <dbReference type="Rhea" id="RHEA-COMP:10464"/>
        <dbReference type="Rhea" id="RHEA-COMP:17353"/>
        <dbReference type="ChEBI" id="CHEBI:15377"/>
        <dbReference type="ChEBI" id="CHEBI:15378"/>
        <dbReference type="ChEBI" id="CHEBI:83064"/>
        <dbReference type="ChEBI" id="CHEBI:173113"/>
        <dbReference type="EC" id="3.1.4.58"/>
    </reaction>
</comment>
<evidence type="ECO:0000313" key="3">
    <source>
        <dbReference type="EMBL" id="MCS0635953.1"/>
    </source>
</evidence>
<comment type="caution">
    <text evidence="3">The sequence shown here is derived from an EMBL/GenBank/DDBJ whole genome shotgun (WGS) entry which is preliminary data.</text>
</comment>
<dbReference type="Pfam" id="PF13563">
    <property type="entry name" value="2_5_RNA_ligase2"/>
    <property type="match status" value="1"/>
</dbReference>
<dbReference type="Proteomes" id="UP001431313">
    <property type="component" value="Unassembled WGS sequence"/>
</dbReference>
<dbReference type="SUPFAM" id="SSF55144">
    <property type="entry name" value="LigT-like"/>
    <property type="match status" value="1"/>
</dbReference>
<keyword evidence="1 2" id="KW-0378">Hydrolase</keyword>
<protein>
    <recommendedName>
        <fullName evidence="2">RNA 2',3'-cyclic phosphodiesterase</fullName>
        <shortName evidence="2">RNA 2',3'-CPDase</shortName>
        <ecNumber evidence="2">3.1.4.58</ecNumber>
    </recommendedName>
</protein>
<feature type="short sequence motif" description="HXTX 2" evidence="2">
    <location>
        <begin position="128"/>
        <end position="131"/>
    </location>
</feature>
<accession>A0ABT2CEW6</accession>
<dbReference type="InterPro" id="IPR009097">
    <property type="entry name" value="Cyclic_Pdiesterase"/>
</dbReference>
<dbReference type="PANTHER" id="PTHR35561:SF1">
    <property type="entry name" value="RNA 2',3'-CYCLIC PHOSPHODIESTERASE"/>
    <property type="match status" value="1"/>
</dbReference>
<reference evidence="3" key="1">
    <citation type="submission" date="2022-08" db="EMBL/GenBank/DDBJ databases">
        <authorList>
            <person name="Somphong A."/>
            <person name="Phongsopitanun W."/>
        </authorList>
    </citation>
    <scope>NUCLEOTIDE SEQUENCE</scope>
    <source>
        <strain evidence="3">LP05-1</strain>
    </source>
</reference>
<dbReference type="RefSeq" id="WP_258786901.1">
    <property type="nucleotide sequence ID" value="NZ_JANUGQ010000006.1"/>
</dbReference>
<evidence type="ECO:0000256" key="1">
    <source>
        <dbReference type="ARBA" id="ARBA00022801"/>
    </source>
</evidence>
<dbReference type="PANTHER" id="PTHR35561">
    <property type="entry name" value="RNA 2',3'-CYCLIC PHOSPHODIESTERASE"/>
    <property type="match status" value="1"/>
</dbReference>
<evidence type="ECO:0000313" key="4">
    <source>
        <dbReference type="Proteomes" id="UP001431313"/>
    </source>
</evidence>
<sequence length="191" mass="20515">MRLFAAVLPPPEALAELSAEVERLRARELPGAEALRWTGPPGRHYTLAFMGEVEERLLPELGERLGRAAHRTAPFPLAVHGGGRFGRRVLWAGASGGVDALRVLAGRAEAAARRAGVPMAEPRRYQAHLTLARSRVDVDLRPYAEELTAFAGTPWRVAELVLVRSNPPAPGVPGARPRYEAVGSWPLGGAG</sequence>
<evidence type="ECO:0000256" key="2">
    <source>
        <dbReference type="HAMAP-Rule" id="MF_01940"/>
    </source>
</evidence>
<comment type="function">
    <text evidence="2">Hydrolyzes RNA 2',3'-cyclic phosphodiester to an RNA 2'-phosphomonoester.</text>
</comment>
<proteinExistence type="inferred from homology"/>
<comment type="similarity">
    <text evidence="2">Belongs to the 2H phosphoesterase superfamily. ThpR family.</text>
</comment>
<organism evidence="3 4">
    <name type="scientific">Streptomyces pyxinae</name>
    <dbReference type="NCBI Taxonomy" id="2970734"/>
    <lineage>
        <taxon>Bacteria</taxon>
        <taxon>Bacillati</taxon>
        <taxon>Actinomycetota</taxon>
        <taxon>Actinomycetes</taxon>
        <taxon>Kitasatosporales</taxon>
        <taxon>Streptomycetaceae</taxon>
        <taxon>Streptomyces</taxon>
    </lineage>
</organism>
<dbReference type="NCBIfam" id="TIGR02258">
    <property type="entry name" value="2_5_ligase"/>
    <property type="match status" value="1"/>
</dbReference>
<feature type="active site" description="Proton donor" evidence="2">
    <location>
        <position position="44"/>
    </location>
</feature>
<keyword evidence="4" id="KW-1185">Reference proteome</keyword>
<name>A0ABT2CEW6_9ACTN</name>
<dbReference type="EC" id="3.1.4.58" evidence="2"/>
<feature type="active site" description="Proton acceptor" evidence="2">
    <location>
        <position position="128"/>
    </location>
</feature>
<gene>
    <name evidence="3" type="primary">thpR</name>
    <name evidence="3" type="ORF">NX801_09795</name>
</gene>
<dbReference type="HAMAP" id="MF_01940">
    <property type="entry name" value="RNA_CPDase"/>
    <property type="match status" value="1"/>
</dbReference>
<dbReference type="InterPro" id="IPR004175">
    <property type="entry name" value="RNA_CPDase"/>
</dbReference>
<feature type="short sequence motif" description="HXTX 1" evidence="2">
    <location>
        <begin position="44"/>
        <end position="47"/>
    </location>
</feature>